<dbReference type="InterPro" id="IPR003607">
    <property type="entry name" value="HD/PDEase_dom"/>
</dbReference>
<feature type="domain" description="HD" evidence="9">
    <location>
        <begin position="252"/>
        <end position="348"/>
    </location>
</feature>
<dbReference type="RefSeq" id="WP_406700592.1">
    <property type="nucleotide sequence ID" value="NZ_CP155447.1"/>
</dbReference>
<sequence>MTNHENHRDFATRIVGRLRHEGFQAYWAGGCVRDLLLGLQPADYDVATDATPEQVMGIFGRRTIPVGVSFGVVRVRDSRGGGEVEVATFRSDGAYVDGRHPESVVFSSPEQDAERRDFTINGMFSDPFSGEVIDYVGGRADLDARILRAIGDPWARFREDKLRLLRAVRFASRFRLEIDPATRSALVTMASQIHVVAAERIAQELRRMLVHESRSKAMDRMLETGLAAHIVPPLLPMKGIFQGKPMQPEGDLWDHVLLVLDLLPHEPSFPLAFAALLHDVGKPRTMATHKGRISFHNHELVGRKIADELCRRLKLSNTERERVCWLVEFHQYLGDAKRLREAKLKRMLSMPGIDDLLALHRADSLASIGESPQVDYCRYYIEAQPSGPINPAPLLTGHDLVRHGLSPGSHFSTILEQIREAQLDRLLNNKREALEWLDEHLTSFKVENP</sequence>
<comment type="cofactor">
    <cofactor evidence="1">
        <name>Mg(2+)</name>
        <dbReference type="ChEBI" id="CHEBI:18420"/>
    </cofactor>
</comment>
<dbReference type="SUPFAM" id="SSF81891">
    <property type="entry name" value="Poly A polymerase C-terminal region-like"/>
    <property type="match status" value="1"/>
</dbReference>
<keyword evidence="6" id="KW-0547">Nucleotide-binding</keyword>
<evidence type="ECO:0000313" key="10">
    <source>
        <dbReference type="EMBL" id="XBH07752.1"/>
    </source>
</evidence>
<evidence type="ECO:0000256" key="3">
    <source>
        <dbReference type="ARBA" id="ARBA00022694"/>
    </source>
</evidence>
<evidence type="ECO:0000256" key="4">
    <source>
        <dbReference type="ARBA" id="ARBA00022695"/>
    </source>
</evidence>
<dbReference type="GO" id="GO:0000166">
    <property type="term" value="F:nucleotide binding"/>
    <property type="evidence" value="ECO:0007669"/>
    <property type="project" value="UniProtKB-KW"/>
</dbReference>
<evidence type="ECO:0000256" key="5">
    <source>
        <dbReference type="ARBA" id="ARBA00022723"/>
    </source>
</evidence>
<dbReference type="PANTHER" id="PTHR46173:SF1">
    <property type="entry name" value="CCA TRNA NUCLEOTIDYLTRANSFERASE 1, MITOCHONDRIAL"/>
    <property type="match status" value="1"/>
</dbReference>
<keyword evidence="7" id="KW-0460">Magnesium</keyword>
<dbReference type="Pfam" id="PF12627">
    <property type="entry name" value="PolyA_pol_RNAbd"/>
    <property type="match status" value="1"/>
</dbReference>
<dbReference type="PANTHER" id="PTHR46173">
    <property type="entry name" value="CCA TRNA NUCLEOTIDYLTRANSFERASE 1, MITOCHONDRIAL"/>
    <property type="match status" value="1"/>
</dbReference>
<protein>
    <submittedName>
        <fullName evidence="10">CCA tRNA nucleotidyltransferase</fullName>
    </submittedName>
</protein>
<dbReference type="Pfam" id="PF01966">
    <property type="entry name" value="HD"/>
    <property type="match status" value="1"/>
</dbReference>
<comment type="similarity">
    <text evidence="8">Belongs to the tRNA nucleotidyltransferase/poly(A) polymerase family.</text>
</comment>
<dbReference type="InterPro" id="IPR043519">
    <property type="entry name" value="NT_sf"/>
</dbReference>
<accession>A0AAU7CRM2</accession>
<dbReference type="InterPro" id="IPR002646">
    <property type="entry name" value="PolA_pol_head_dom"/>
</dbReference>
<dbReference type="GO" id="GO:0000049">
    <property type="term" value="F:tRNA binding"/>
    <property type="evidence" value="ECO:0007669"/>
    <property type="project" value="TreeGrafter"/>
</dbReference>
<keyword evidence="2 8" id="KW-0808">Transferase</keyword>
<reference evidence="10" key="1">
    <citation type="submission" date="2024-05" db="EMBL/GenBank/DDBJ databases">
        <title>Planctomycetes of the genus Singulisphaera possess chitinolytic capabilities.</title>
        <authorList>
            <person name="Ivanova A."/>
        </authorList>
    </citation>
    <scope>NUCLEOTIDE SEQUENCE</scope>
    <source>
        <strain evidence="10">Ch08T</strain>
    </source>
</reference>
<keyword evidence="8" id="KW-0694">RNA-binding</keyword>
<dbReference type="CDD" id="cd00077">
    <property type="entry name" value="HDc"/>
    <property type="match status" value="1"/>
</dbReference>
<dbReference type="SUPFAM" id="SSF81301">
    <property type="entry name" value="Nucleotidyltransferase"/>
    <property type="match status" value="1"/>
</dbReference>
<dbReference type="PROSITE" id="PS51831">
    <property type="entry name" value="HD"/>
    <property type="match status" value="1"/>
</dbReference>
<evidence type="ECO:0000259" key="9">
    <source>
        <dbReference type="PROSITE" id="PS51831"/>
    </source>
</evidence>
<keyword evidence="3" id="KW-0819">tRNA processing</keyword>
<dbReference type="InterPro" id="IPR006674">
    <property type="entry name" value="HD_domain"/>
</dbReference>
<dbReference type="AlphaFoldDB" id="A0AAU7CRM2"/>
<dbReference type="GO" id="GO:0016779">
    <property type="term" value="F:nucleotidyltransferase activity"/>
    <property type="evidence" value="ECO:0007669"/>
    <property type="project" value="UniProtKB-KW"/>
</dbReference>
<dbReference type="Gene3D" id="3.30.460.10">
    <property type="entry name" value="Beta Polymerase, domain 2"/>
    <property type="match status" value="1"/>
</dbReference>
<dbReference type="EMBL" id="CP155447">
    <property type="protein sequence ID" value="XBH07752.1"/>
    <property type="molecule type" value="Genomic_DNA"/>
</dbReference>
<dbReference type="Gene3D" id="1.10.3090.10">
    <property type="entry name" value="cca-adding enzyme, domain 2"/>
    <property type="match status" value="1"/>
</dbReference>
<proteinExistence type="inferred from homology"/>
<keyword evidence="5" id="KW-0479">Metal-binding</keyword>
<evidence type="ECO:0000256" key="1">
    <source>
        <dbReference type="ARBA" id="ARBA00001946"/>
    </source>
</evidence>
<dbReference type="InterPro" id="IPR050264">
    <property type="entry name" value="Bact_CCA-adding_enz_type3_sf"/>
</dbReference>
<dbReference type="Pfam" id="PF01743">
    <property type="entry name" value="PolyA_pol"/>
    <property type="match status" value="1"/>
</dbReference>
<dbReference type="CDD" id="cd05398">
    <property type="entry name" value="NT_ClassII-CCAase"/>
    <property type="match status" value="1"/>
</dbReference>
<evidence type="ECO:0000256" key="7">
    <source>
        <dbReference type="ARBA" id="ARBA00022842"/>
    </source>
</evidence>
<keyword evidence="4" id="KW-0548">Nucleotidyltransferase</keyword>
<organism evidence="10">
    <name type="scientific">Singulisphaera sp. Ch08</name>
    <dbReference type="NCBI Taxonomy" id="3120278"/>
    <lineage>
        <taxon>Bacteria</taxon>
        <taxon>Pseudomonadati</taxon>
        <taxon>Planctomycetota</taxon>
        <taxon>Planctomycetia</taxon>
        <taxon>Isosphaerales</taxon>
        <taxon>Isosphaeraceae</taxon>
        <taxon>Singulisphaera</taxon>
    </lineage>
</organism>
<dbReference type="GO" id="GO:0008033">
    <property type="term" value="P:tRNA processing"/>
    <property type="evidence" value="ECO:0007669"/>
    <property type="project" value="UniProtKB-KW"/>
</dbReference>
<gene>
    <name evidence="10" type="ORF">V5E97_17480</name>
</gene>
<name>A0AAU7CRM2_9BACT</name>
<evidence type="ECO:0000256" key="8">
    <source>
        <dbReference type="RuleBase" id="RU003953"/>
    </source>
</evidence>
<evidence type="ECO:0000256" key="2">
    <source>
        <dbReference type="ARBA" id="ARBA00022679"/>
    </source>
</evidence>
<evidence type="ECO:0000256" key="6">
    <source>
        <dbReference type="ARBA" id="ARBA00022741"/>
    </source>
</evidence>
<dbReference type="InterPro" id="IPR032828">
    <property type="entry name" value="PolyA_RNA-bd"/>
</dbReference>
<dbReference type="GO" id="GO:0046872">
    <property type="term" value="F:metal ion binding"/>
    <property type="evidence" value="ECO:0007669"/>
    <property type="project" value="UniProtKB-KW"/>
</dbReference>